<proteinExistence type="predicted"/>
<dbReference type="Gene3D" id="3.30.1330.70">
    <property type="entry name" value="Holliday junction resolvase RusA"/>
    <property type="match status" value="1"/>
</dbReference>
<dbReference type="Pfam" id="PF05866">
    <property type="entry name" value="RusA"/>
    <property type="match status" value="1"/>
</dbReference>
<dbReference type="EMBL" id="CP098502">
    <property type="protein sequence ID" value="UTI65637.1"/>
    <property type="molecule type" value="Genomic_DNA"/>
</dbReference>
<reference evidence="1 2" key="1">
    <citation type="submission" date="2022-06" db="EMBL/GenBank/DDBJ databases">
        <title>Paraconexibacter antarcticus.</title>
        <authorList>
            <person name="Kim C.S."/>
        </authorList>
    </citation>
    <scope>NUCLEOTIDE SEQUENCE [LARGE SCALE GENOMIC DNA]</scope>
    <source>
        <strain evidence="1 2">02-257</strain>
    </source>
</reference>
<dbReference type="InterPro" id="IPR036614">
    <property type="entry name" value="RusA-like_sf"/>
</dbReference>
<evidence type="ECO:0000313" key="2">
    <source>
        <dbReference type="Proteomes" id="UP001056035"/>
    </source>
</evidence>
<name>A0ABY5DYB5_9ACTN</name>
<evidence type="ECO:0000313" key="1">
    <source>
        <dbReference type="EMBL" id="UTI65637.1"/>
    </source>
</evidence>
<gene>
    <name evidence="1" type="ORF">NBH00_05350</name>
</gene>
<accession>A0ABY5DYB5</accession>
<dbReference type="SUPFAM" id="SSF103084">
    <property type="entry name" value="Holliday junction resolvase RusA"/>
    <property type="match status" value="1"/>
</dbReference>
<dbReference type="Proteomes" id="UP001056035">
    <property type="component" value="Chromosome"/>
</dbReference>
<dbReference type="RefSeq" id="WP_254572316.1">
    <property type="nucleotide sequence ID" value="NZ_CP098502.1"/>
</dbReference>
<sequence>MTGLPPVSGSIAVVIPGKPVGKGRPKFGNGRTYTPADTVKAEREVRAAWQAAGAGRLPLGPVRLYLEAVVERPASHWKRDGTLSAAGERLPYPLTRPDLDNVVKLVSDALNDCAFKDDAHIVDSRQVRRWANPGEEAHVRVELWDVLAQNGKSGAQAA</sequence>
<organism evidence="1 2">
    <name type="scientific">Paraconexibacter antarcticus</name>
    <dbReference type="NCBI Taxonomy" id="2949664"/>
    <lineage>
        <taxon>Bacteria</taxon>
        <taxon>Bacillati</taxon>
        <taxon>Actinomycetota</taxon>
        <taxon>Thermoleophilia</taxon>
        <taxon>Solirubrobacterales</taxon>
        <taxon>Paraconexibacteraceae</taxon>
        <taxon>Paraconexibacter</taxon>
    </lineage>
</organism>
<keyword evidence="2" id="KW-1185">Reference proteome</keyword>
<dbReference type="InterPro" id="IPR008822">
    <property type="entry name" value="Endonuclease_RusA-like"/>
</dbReference>
<protein>
    <submittedName>
        <fullName evidence="1">RusA family crossover junction endodeoxyribonuclease</fullName>
    </submittedName>
</protein>